<dbReference type="InterPro" id="IPR001387">
    <property type="entry name" value="Cro/C1-type_HTH"/>
</dbReference>
<accession>A0A7S8EBJ9</accession>
<organism evidence="2 3">
    <name type="scientific">Phototrophicus methaneseepsis</name>
    <dbReference type="NCBI Taxonomy" id="2710758"/>
    <lineage>
        <taxon>Bacteria</taxon>
        <taxon>Bacillati</taxon>
        <taxon>Chloroflexota</taxon>
        <taxon>Candidatus Thermofontia</taxon>
        <taxon>Phototrophicales</taxon>
        <taxon>Phototrophicaceae</taxon>
        <taxon>Phototrophicus</taxon>
    </lineage>
</organism>
<dbReference type="KEGG" id="pmet:G4Y79_05080"/>
<dbReference type="SUPFAM" id="SSF47413">
    <property type="entry name" value="lambda repressor-like DNA-binding domains"/>
    <property type="match status" value="1"/>
</dbReference>
<dbReference type="GO" id="GO:0003677">
    <property type="term" value="F:DNA binding"/>
    <property type="evidence" value="ECO:0007669"/>
    <property type="project" value="InterPro"/>
</dbReference>
<feature type="domain" description="HTH cro/C1-type" evidence="1">
    <location>
        <begin position="15"/>
        <end position="69"/>
    </location>
</feature>
<evidence type="ECO:0000313" key="2">
    <source>
        <dbReference type="EMBL" id="QPC83753.1"/>
    </source>
</evidence>
<protein>
    <submittedName>
        <fullName evidence="2">Helix-turn-helix transcriptional regulator</fullName>
    </submittedName>
</protein>
<dbReference type="Gene3D" id="1.10.260.40">
    <property type="entry name" value="lambda repressor-like DNA-binding domains"/>
    <property type="match status" value="1"/>
</dbReference>
<evidence type="ECO:0000259" key="1">
    <source>
        <dbReference type="PROSITE" id="PS50943"/>
    </source>
</evidence>
<dbReference type="InterPro" id="IPR010982">
    <property type="entry name" value="Lambda_DNA-bd_dom_sf"/>
</dbReference>
<reference evidence="2 3" key="1">
    <citation type="submission" date="2020-02" db="EMBL/GenBank/DDBJ databases">
        <authorList>
            <person name="Zheng R.K."/>
            <person name="Sun C.M."/>
        </authorList>
    </citation>
    <scope>NUCLEOTIDE SEQUENCE [LARGE SCALE GENOMIC DNA]</scope>
    <source>
        <strain evidence="3">rifampicinis</strain>
    </source>
</reference>
<sequence length="80" mass="9427">MKEVRNRLWELIKEKELAENRRLTYATIAAEAGVTERLVWRWVKKSVTRYDSETIKAFCDYFNCTPGDLIVYEPVQAEPS</sequence>
<dbReference type="EMBL" id="CP062983">
    <property type="protein sequence ID" value="QPC83753.1"/>
    <property type="molecule type" value="Genomic_DNA"/>
</dbReference>
<dbReference type="PROSITE" id="PS50943">
    <property type="entry name" value="HTH_CROC1"/>
    <property type="match status" value="1"/>
</dbReference>
<proteinExistence type="predicted"/>
<gene>
    <name evidence="2" type="ORF">G4Y79_05080</name>
</gene>
<name>A0A7S8EBJ9_9CHLR</name>
<dbReference type="Proteomes" id="UP000594468">
    <property type="component" value="Chromosome"/>
</dbReference>
<dbReference type="AlphaFoldDB" id="A0A7S8EBJ9"/>
<dbReference type="RefSeq" id="WP_195171817.1">
    <property type="nucleotide sequence ID" value="NZ_CP062983.1"/>
</dbReference>
<dbReference type="Pfam" id="PF13443">
    <property type="entry name" value="HTH_26"/>
    <property type="match status" value="1"/>
</dbReference>
<keyword evidence="3" id="KW-1185">Reference proteome</keyword>
<evidence type="ECO:0000313" key="3">
    <source>
        <dbReference type="Proteomes" id="UP000594468"/>
    </source>
</evidence>
<dbReference type="CDD" id="cd00093">
    <property type="entry name" value="HTH_XRE"/>
    <property type="match status" value="1"/>
</dbReference>